<evidence type="ECO:0000259" key="1">
    <source>
        <dbReference type="PROSITE" id="PS51186"/>
    </source>
</evidence>
<name>A0A450WNK1_9GAMM</name>
<proteinExistence type="predicted"/>
<dbReference type="CDD" id="cd04301">
    <property type="entry name" value="NAT_SF"/>
    <property type="match status" value="1"/>
</dbReference>
<dbReference type="GO" id="GO:0016747">
    <property type="term" value="F:acyltransferase activity, transferring groups other than amino-acyl groups"/>
    <property type="evidence" value="ECO:0007669"/>
    <property type="project" value="InterPro"/>
</dbReference>
<dbReference type="Gene3D" id="2.20.25.110">
    <property type="entry name" value="S-adenosyl-L-methionine-dependent methyltransferases"/>
    <property type="match status" value="1"/>
</dbReference>
<dbReference type="InterPro" id="IPR029063">
    <property type="entry name" value="SAM-dependent_MTases_sf"/>
</dbReference>
<organism evidence="2">
    <name type="scientific">Candidatus Kentrum sp. LFY</name>
    <dbReference type="NCBI Taxonomy" id="2126342"/>
    <lineage>
        <taxon>Bacteria</taxon>
        <taxon>Pseudomonadati</taxon>
        <taxon>Pseudomonadota</taxon>
        <taxon>Gammaproteobacteria</taxon>
        <taxon>Candidatus Kentrum</taxon>
    </lineage>
</organism>
<protein>
    <submittedName>
        <fullName evidence="2">Methyltransferase domain-containing protein</fullName>
    </submittedName>
</protein>
<dbReference type="Gene3D" id="3.40.630.30">
    <property type="match status" value="1"/>
</dbReference>
<dbReference type="GO" id="GO:0008168">
    <property type="term" value="F:methyltransferase activity"/>
    <property type="evidence" value="ECO:0007669"/>
    <property type="project" value="UniProtKB-KW"/>
</dbReference>
<dbReference type="PANTHER" id="PTHR43667">
    <property type="entry name" value="CYCLOPROPANE-FATTY-ACYL-PHOSPHOLIPID SYNTHASE"/>
    <property type="match status" value="1"/>
</dbReference>
<feature type="domain" description="N-acetyltransferase" evidence="1">
    <location>
        <begin position="15"/>
        <end position="194"/>
    </location>
</feature>
<gene>
    <name evidence="2" type="ORF">BECKLFY1418C_GA0070996_104614</name>
</gene>
<dbReference type="SUPFAM" id="SSF55729">
    <property type="entry name" value="Acyl-CoA N-acyltransferases (Nat)"/>
    <property type="match status" value="1"/>
</dbReference>
<keyword evidence="2" id="KW-0808">Transferase</keyword>
<accession>A0A450WNK1</accession>
<dbReference type="GO" id="GO:0032259">
    <property type="term" value="P:methylation"/>
    <property type="evidence" value="ECO:0007669"/>
    <property type="project" value="UniProtKB-KW"/>
</dbReference>
<dbReference type="Pfam" id="PF13847">
    <property type="entry name" value="Methyltransf_31"/>
    <property type="match status" value="1"/>
</dbReference>
<dbReference type="InterPro" id="IPR000182">
    <property type="entry name" value="GNAT_dom"/>
</dbReference>
<reference evidence="2" key="1">
    <citation type="submission" date="2019-02" db="EMBL/GenBank/DDBJ databases">
        <authorList>
            <person name="Gruber-Vodicka R. H."/>
            <person name="Seah K. B. B."/>
        </authorList>
    </citation>
    <scope>NUCLEOTIDE SEQUENCE</scope>
    <source>
        <strain evidence="2">BECK_BY7</strain>
    </source>
</reference>
<dbReference type="SUPFAM" id="SSF53335">
    <property type="entry name" value="S-adenosyl-L-methionine-dependent methyltransferases"/>
    <property type="match status" value="1"/>
</dbReference>
<dbReference type="PROSITE" id="PS51186">
    <property type="entry name" value="GNAT"/>
    <property type="match status" value="1"/>
</dbReference>
<dbReference type="PANTHER" id="PTHR43667:SF2">
    <property type="entry name" value="FATTY ACID C-METHYL TRANSFERASE"/>
    <property type="match status" value="1"/>
</dbReference>
<dbReference type="InterPro" id="IPR025714">
    <property type="entry name" value="Methyltranfer_dom"/>
</dbReference>
<dbReference type="EMBL" id="CAADFN010000046">
    <property type="protein sequence ID" value="VFK18635.1"/>
    <property type="molecule type" value="Genomic_DNA"/>
</dbReference>
<dbReference type="Pfam" id="PF00583">
    <property type="entry name" value="Acetyltransf_1"/>
    <property type="match status" value="1"/>
</dbReference>
<dbReference type="CDD" id="cd02440">
    <property type="entry name" value="AdoMet_MTases"/>
    <property type="match status" value="1"/>
</dbReference>
<evidence type="ECO:0000313" key="2">
    <source>
        <dbReference type="EMBL" id="VFK18635.1"/>
    </source>
</evidence>
<dbReference type="InterPro" id="IPR050723">
    <property type="entry name" value="CFA/CMAS"/>
</dbReference>
<dbReference type="InterPro" id="IPR016181">
    <property type="entry name" value="Acyl_CoA_acyltransferase"/>
</dbReference>
<keyword evidence="2" id="KW-0489">Methyltransferase</keyword>
<dbReference type="AlphaFoldDB" id="A0A450WNK1"/>
<sequence>MVMGIENVQYKQLPAAFARVDEGLLEECSCLYSDHYGHWSRNAPHAPGEKIRLSANKLRDCWLENKTANLYTARLEKGLIGYAIAIRPKYKDYGVFSWVTQLVVHEDYRNRGIAKRLLFSIWGLSNDFAWGLLTANPYAIRALEKATRRRCSPKRIAINKRKLFNIACENLGDCYQIDCDFPRINKDSKQITVDETGSKIDTRFFVDHSRIPEMVEGALSNGTPWVLGDLEEGWEWFAFTFNDQEQLKLTSDEIEGMIRMSEQVVKRAYSRMLLDKKHKWAKHADKETDFIVEHCRLTPGDTVLDMGCGSGRHALALAEKGLRVTGIDYIPEFTERANQEARKKGLETVEFRTADGREMELDQDYDAAICLYDVVGSFMDDEENKKILISIARGLKPDGVAMITVMNYELTIHNAQHVFSFDSEPNRVLELEPSGIMEETGDIFDPRHYLVDENTHCVYRNEQFTSGESLPKQLIVVDKRYTRQEITTLCEEAGLEVQWAKYTGAGKWRDSFDATEAAAKEIMVFCKKRRAV</sequence>
<dbReference type="Gene3D" id="3.40.50.150">
    <property type="entry name" value="Vaccinia Virus protein VP39"/>
    <property type="match status" value="1"/>
</dbReference>